<evidence type="ECO:0008006" key="4">
    <source>
        <dbReference type="Google" id="ProtNLM"/>
    </source>
</evidence>
<protein>
    <recommendedName>
        <fullName evidence="4">HSF-type DNA-binding domain-containing protein</fullName>
    </recommendedName>
</protein>
<evidence type="ECO:0000313" key="2">
    <source>
        <dbReference type="EMBL" id="KAK7249718.1"/>
    </source>
</evidence>
<feature type="compositionally biased region" description="Pro residues" evidence="1">
    <location>
        <begin position="235"/>
        <end position="265"/>
    </location>
</feature>
<name>A0ABR1G9N6_AURAN</name>
<feature type="compositionally biased region" description="Low complexity" evidence="1">
    <location>
        <begin position="319"/>
        <end position="338"/>
    </location>
</feature>
<evidence type="ECO:0000256" key="1">
    <source>
        <dbReference type="SAM" id="MobiDB-lite"/>
    </source>
</evidence>
<keyword evidence="3" id="KW-1185">Reference proteome</keyword>
<gene>
    <name evidence="2" type="ORF">SO694_0000449</name>
</gene>
<evidence type="ECO:0000313" key="3">
    <source>
        <dbReference type="Proteomes" id="UP001363151"/>
    </source>
</evidence>
<comment type="caution">
    <text evidence="2">The sequence shown here is derived from an EMBL/GenBank/DDBJ whole genome shotgun (WGS) entry which is preliminary data.</text>
</comment>
<feature type="region of interest" description="Disordered" evidence="1">
    <location>
        <begin position="182"/>
        <end position="338"/>
    </location>
</feature>
<feature type="compositionally biased region" description="Pro residues" evidence="1">
    <location>
        <begin position="93"/>
        <end position="104"/>
    </location>
</feature>
<proteinExistence type="predicted"/>
<sequence length="338" mass="34773">MEARARSGGLANDLGGVPPDYFVIKLYQMLREQKEVIASVPASATAPPGRFGNARSILNARFVARPRARRLSNSNSGGDLEGLRARPSDAASPPSPRVLPPPVPTAASALASALARPGGPVAGARRSGALLAAARRAGALPFPCVLKDMIDNTPDDVVAWSDDGRVFLRQLSLYQFRRARMQRPAAPDGRPAAKPHGGGLPLAYHHPKFVRGRPARRRSARSRARGAKPPAAAAAPPPPPAADAPRAPRPLGSPPSPPLGSPPSPAAARLSAAARLGPPSAGHVTDAGTSSDEDPVKPDAAAPADDASRKRAPRPPPRATTAPSRRSAPSAAAATTTT</sequence>
<organism evidence="2 3">
    <name type="scientific">Aureococcus anophagefferens</name>
    <name type="common">Harmful bloom alga</name>
    <dbReference type="NCBI Taxonomy" id="44056"/>
    <lineage>
        <taxon>Eukaryota</taxon>
        <taxon>Sar</taxon>
        <taxon>Stramenopiles</taxon>
        <taxon>Ochrophyta</taxon>
        <taxon>Pelagophyceae</taxon>
        <taxon>Pelagomonadales</taxon>
        <taxon>Pelagomonadaceae</taxon>
        <taxon>Aureococcus</taxon>
    </lineage>
</organism>
<feature type="compositionally biased region" description="Basic residues" evidence="1">
    <location>
        <begin position="205"/>
        <end position="226"/>
    </location>
</feature>
<feature type="compositionally biased region" description="Low complexity" evidence="1">
    <location>
        <begin position="266"/>
        <end position="279"/>
    </location>
</feature>
<dbReference type="EMBL" id="JBBJCI010000040">
    <property type="protein sequence ID" value="KAK7249718.1"/>
    <property type="molecule type" value="Genomic_DNA"/>
</dbReference>
<feature type="region of interest" description="Disordered" evidence="1">
    <location>
        <begin position="69"/>
        <end position="104"/>
    </location>
</feature>
<dbReference type="Proteomes" id="UP001363151">
    <property type="component" value="Unassembled WGS sequence"/>
</dbReference>
<reference evidence="2 3" key="1">
    <citation type="submission" date="2024-03" db="EMBL/GenBank/DDBJ databases">
        <title>Aureococcus anophagefferens CCMP1851 and Kratosvirus quantuckense: Draft genome of a second virus-susceptible host strain in the model system.</title>
        <authorList>
            <person name="Chase E."/>
            <person name="Truchon A.R."/>
            <person name="Schepens W."/>
            <person name="Wilhelm S.W."/>
        </authorList>
    </citation>
    <scope>NUCLEOTIDE SEQUENCE [LARGE SCALE GENOMIC DNA]</scope>
    <source>
        <strain evidence="2 3">CCMP1851</strain>
    </source>
</reference>
<accession>A0ABR1G9N6</accession>